<evidence type="ECO:0000313" key="1">
    <source>
        <dbReference type="EMBL" id="EXC18338.1"/>
    </source>
</evidence>
<proteinExistence type="predicted"/>
<name>W9S9P3_9ROSA</name>
<reference evidence="2" key="1">
    <citation type="submission" date="2013-01" db="EMBL/GenBank/DDBJ databases">
        <title>Draft Genome Sequence of a Mulberry Tree, Morus notabilis C.K. Schneid.</title>
        <authorList>
            <person name="He N."/>
            <person name="Zhao S."/>
        </authorList>
    </citation>
    <scope>NUCLEOTIDE SEQUENCE</scope>
</reference>
<organism evidence="1 2">
    <name type="scientific">Morus notabilis</name>
    <dbReference type="NCBI Taxonomy" id="981085"/>
    <lineage>
        <taxon>Eukaryota</taxon>
        <taxon>Viridiplantae</taxon>
        <taxon>Streptophyta</taxon>
        <taxon>Embryophyta</taxon>
        <taxon>Tracheophyta</taxon>
        <taxon>Spermatophyta</taxon>
        <taxon>Magnoliopsida</taxon>
        <taxon>eudicotyledons</taxon>
        <taxon>Gunneridae</taxon>
        <taxon>Pentapetalae</taxon>
        <taxon>rosids</taxon>
        <taxon>fabids</taxon>
        <taxon>Rosales</taxon>
        <taxon>Moraceae</taxon>
        <taxon>Moreae</taxon>
        <taxon>Morus</taxon>
    </lineage>
</organism>
<protein>
    <submittedName>
        <fullName evidence="1">Uncharacterized protein</fullName>
    </submittedName>
</protein>
<sequence length="162" mass="18330">MRLVVVVVELASTLTNFGLRRRREYTFFDKTTSQDESGCEQRRRVPRLGLFSSSSTESPAGWICPPYLDLTTDGGRWFFSARLHHQIRLLRTTLPLIWWILCSSSPCAGGQWLAVVFRHICDDKIAANTGGWSPNTNLVSQLDTHFVVGTDRVSRLDTDIIS</sequence>
<dbReference type="AlphaFoldDB" id="W9S9P3"/>
<evidence type="ECO:0000313" key="2">
    <source>
        <dbReference type="Proteomes" id="UP000030645"/>
    </source>
</evidence>
<keyword evidence="2" id="KW-1185">Reference proteome</keyword>
<dbReference type="Proteomes" id="UP000030645">
    <property type="component" value="Unassembled WGS sequence"/>
</dbReference>
<gene>
    <name evidence="1" type="ORF">L484_005691</name>
</gene>
<accession>W9S9P3</accession>
<dbReference type="EMBL" id="KE345836">
    <property type="protein sequence ID" value="EXC18338.1"/>
    <property type="molecule type" value="Genomic_DNA"/>
</dbReference>